<evidence type="ECO:0000256" key="2">
    <source>
        <dbReference type="ARBA" id="ARBA00022722"/>
    </source>
</evidence>
<evidence type="ECO:0000256" key="1">
    <source>
        <dbReference type="ARBA" id="ARBA00006429"/>
    </source>
</evidence>
<protein>
    <submittedName>
        <fullName evidence="5">Endonuclease</fullName>
    </submittedName>
</protein>
<keyword evidence="5" id="KW-0255">Endonuclease</keyword>
<organism evidence="5 6">
    <name type="scientific">Pseudoalteromonas fenneropenaei</name>
    <dbReference type="NCBI Taxonomy" id="1737459"/>
    <lineage>
        <taxon>Bacteria</taxon>
        <taxon>Pseudomonadati</taxon>
        <taxon>Pseudomonadota</taxon>
        <taxon>Gammaproteobacteria</taxon>
        <taxon>Alteromonadales</taxon>
        <taxon>Pseudoalteromonadaceae</taxon>
        <taxon>Pseudoalteromonas</taxon>
    </lineage>
</organism>
<name>A0ABV7CLY3_9GAMM</name>
<keyword evidence="4" id="KW-0732">Signal</keyword>
<comment type="caution">
    <text evidence="5">The sequence shown here is derived from an EMBL/GenBank/DDBJ whole genome shotgun (WGS) entry which is preliminary data.</text>
</comment>
<keyword evidence="3" id="KW-0378">Hydrolase</keyword>
<dbReference type="GO" id="GO:0004519">
    <property type="term" value="F:endonuclease activity"/>
    <property type="evidence" value="ECO:0007669"/>
    <property type="project" value="UniProtKB-KW"/>
</dbReference>
<keyword evidence="2" id="KW-0540">Nuclease</keyword>
<dbReference type="PANTHER" id="PTHR33607:SF2">
    <property type="entry name" value="ENDONUCLEASE-1"/>
    <property type="match status" value="1"/>
</dbReference>
<evidence type="ECO:0000256" key="4">
    <source>
        <dbReference type="SAM" id="SignalP"/>
    </source>
</evidence>
<dbReference type="EMBL" id="JBHRSD010000026">
    <property type="protein sequence ID" value="MFC3033670.1"/>
    <property type="molecule type" value="Genomic_DNA"/>
</dbReference>
<keyword evidence="6" id="KW-1185">Reference proteome</keyword>
<dbReference type="InterPro" id="IPR044925">
    <property type="entry name" value="His-Me_finger_sf"/>
</dbReference>
<evidence type="ECO:0000313" key="6">
    <source>
        <dbReference type="Proteomes" id="UP001595453"/>
    </source>
</evidence>
<proteinExistence type="inferred from homology"/>
<gene>
    <name evidence="5" type="ORF">ACFOEE_14185</name>
</gene>
<dbReference type="RefSeq" id="WP_377125493.1">
    <property type="nucleotide sequence ID" value="NZ_JBHRSD010000026.1"/>
</dbReference>
<dbReference type="Pfam" id="PF04231">
    <property type="entry name" value="Endonuclease_1"/>
    <property type="match status" value="1"/>
</dbReference>
<accession>A0ABV7CLY3</accession>
<feature type="signal peptide" evidence="4">
    <location>
        <begin position="1"/>
        <end position="19"/>
    </location>
</feature>
<evidence type="ECO:0000313" key="5">
    <source>
        <dbReference type="EMBL" id="MFC3033670.1"/>
    </source>
</evidence>
<dbReference type="Proteomes" id="UP001595453">
    <property type="component" value="Unassembled WGS sequence"/>
</dbReference>
<comment type="similarity">
    <text evidence="1">Belongs to the EndA/NucM nuclease family.</text>
</comment>
<dbReference type="SUPFAM" id="SSF54060">
    <property type="entry name" value="His-Me finger endonucleases"/>
    <property type="match status" value="1"/>
</dbReference>
<reference evidence="6" key="1">
    <citation type="journal article" date="2019" name="Int. J. Syst. Evol. Microbiol.">
        <title>The Global Catalogue of Microorganisms (GCM) 10K type strain sequencing project: providing services to taxonomists for standard genome sequencing and annotation.</title>
        <authorList>
            <consortium name="The Broad Institute Genomics Platform"/>
            <consortium name="The Broad Institute Genome Sequencing Center for Infectious Disease"/>
            <person name="Wu L."/>
            <person name="Ma J."/>
        </authorList>
    </citation>
    <scope>NUCLEOTIDE SEQUENCE [LARGE SCALE GENOMIC DNA]</scope>
    <source>
        <strain evidence="6">KCTC 42730</strain>
    </source>
</reference>
<dbReference type="PANTHER" id="PTHR33607">
    <property type="entry name" value="ENDONUCLEASE-1"/>
    <property type="match status" value="1"/>
</dbReference>
<sequence length="204" mass="23325">MRYLLLCLGFFAFSAISNPIDNFSEAKRHLQKTLPANSKTLYCGCDIKKQGKKLVPDTTACGYQARNPTLKDGKPNPRAERIEWEHIVSAWEFGHQLQCWQNGGRKNCRATSEQFRIMEADIHNLAPAIGEVNGDRSNYKFAMLPDAKPLYGACEVKIDFKQKLVEPPPAARKRIAEAYFYMEKTYGMSIADKQRKLFNAWLQE</sequence>
<dbReference type="InterPro" id="IPR007346">
    <property type="entry name" value="Endonuclease-I"/>
</dbReference>
<feature type="chain" id="PRO_5046555700" evidence="4">
    <location>
        <begin position="20"/>
        <end position="204"/>
    </location>
</feature>
<evidence type="ECO:0000256" key="3">
    <source>
        <dbReference type="ARBA" id="ARBA00022801"/>
    </source>
</evidence>